<name>A0ABQ7V0U5_SOLTU</name>
<evidence type="ECO:0000256" key="1">
    <source>
        <dbReference type="SAM" id="MobiDB-lite"/>
    </source>
</evidence>
<protein>
    <recommendedName>
        <fullName evidence="6">Transposase-associated domain-containing protein</fullName>
    </recommendedName>
</protein>
<feature type="domain" description="DUF4216" evidence="2">
    <location>
        <begin position="183"/>
        <end position="231"/>
    </location>
</feature>
<evidence type="ECO:0000313" key="4">
    <source>
        <dbReference type="EMBL" id="KAH0757684.1"/>
    </source>
</evidence>
<evidence type="ECO:0000259" key="2">
    <source>
        <dbReference type="Pfam" id="PF13952"/>
    </source>
</evidence>
<dbReference type="Pfam" id="PF13952">
    <property type="entry name" value="DUF4216"/>
    <property type="match status" value="1"/>
</dbReference>
<comment type="caution">
    <text evidence="4">The sequence shown here is derived from an EMBL/GenBank/DDBJ whole genome shotgun (WGS) entry which is preliminary data.</text>
</comment>
<dbReference type="PANTHER" id="PTHR48258">
    <property type="entry name" value="DUF4218 DOMAIN-CONTAINING PROTEIN-RELATED"/>
    <property type="match status" value="1"/>
</dbReference>
<proteinExistence type="predicted"/>
<keyword evidence="5" id="KW-1185">Reference proteome</keyword>
<feature type="region of interest" description="Disordered" evidence="1">
    <location>
        <begin position="298"/>
        <end position="325"/>
    </location>
</feature>
<organism evidence="4 5">
    <name type="scientific">Solanum tuberosum</name>
    <name type="common">Potato</name>
    <dbReference type="NCBI Taxonomy" id="4113"/>
    <lineage>
        <taxon>Eukaryota</taxon>
        <taxon>Viridiplantae</taxon>
        <taxon>Streptophyta</taxon>
        <taxon>Embryophyta</taxon>
        <taxon>Tracheophyta</taxon>
        <taxon>Spermatophyta</taxon>
        <taxon>Magnoliopsida</taxon>
        <taxon>eudicotyledons</taxon>
        <taxon>Gunneridae</taxon>
        <taxon>Pentapetalae</taxon>
        <taxon>asterids</taxon>
        <taxon>lamiids</taxon>
        <taxon>Solanales</taxon>
        <taxon>Solanaceae</taxon>
        <taxon>Solanoideae</taxon>
        <taxon>Solaneae</taxon>
        <taxon>Solanum</taxon>
    </lineage>
</organism>
<dbReference type="Proteomes" id="UP000826656">
    <property type="component" value="Unassembled WGS sequence"/>
</dbReference>
<dbReference type="InterPro" id="IPR029480">
    <property type="entry name" value="Transpos_assoc"/>
</dbReference>
<evidence type="ECO:0008006" key="6">
    <source>
        <dbReference type="Google" id="ProtNLM"/>
    </source>
</evidence>
<evidence type="ECO:0000313" key="5">
    <source>
        <dbReference type="Proteomes" id="UP000826656"/>
    </source>
</evidence>
<dbReference type="InterPro" id="IPR025312">
    <property type="entry name" value="DUF4216"/>
</dbReference>
<feature type="domain" description="Transposase-associated" evidence="3">
    <location>
        <begin position="6"/>
        <end position="78"/>
    </location>
</feature>
<dbReference type="Pfam" id="PF13963">
    <property type="entry name" value="Transpos_assoc"/>
    <property type="match status" value="1"/>
</dbReference>
<evidence type="ECO:0000259" key="3">
    <source>
        <dbReference type="Pfam" id="PF13963"/>
    </source>
</evidence>
<feature type="compositionally biased region" description="Acidic residues" evidence="1">
    <location>
        <begin position="302"/>
        <end position="325"/>
    </location>
</feature>
<dbReference type="PANTHER" id="PTHR48258:SF8">
    <property type="entry name" value="DUF4216 DOMAIN-CONTAINING PROTEIN"/>
    <property type="match status" value="1"/>
</dbReference>
<reference evidence="4 5" key="1">
    <citation type="journal article" date="2021" name="bioRxiv">
        <title>Chromosome-scale and haplotype-resolved genome assembly of a tetraploid potato cultivar.</title>
        <authorList>
            <person name="Sun H."/>
            <person name="Jiao W.-B."/>
            <person name="Krause K."/>
            <person name="Campoy J.A."/>
            <person name="Goel M."/>
            <person name="Folz-Donahue K."/>
            <person name="Kukat C."/>
            <person name="Huettel B."/>
            <person name="Schneeberger K."/>
        </authorList>
    </citation>
    <scope>NUCLEOTIDE SEQUENCE [LARGE SCALE GENOMIC DNA]</scope>
    <source>
        <strain evidence="4">SolTubOtavaFocal</strain>
        <tissue evidence="4">Leaves</tissue>
    </source>
</reference>
<dbReference type="EMBL" id="JAIVGD010000015">
    <property type="protein sequence ID" value="KAH0757684.1"/>
    <property type="molecule type" value="Genomic_DNA"/>
</dbReference>
<accession>A0ABQ7V0U5</accession>
<gene>
    <name evidence="4" type="ORF">KY290_021177</name>
</gene>
<sequence length="325" mass="38263">MDNHDKSWMSCLRWTNEYIHGVNNFLDKAFERASQGNEILCPCKKCINRYWHYRNMVEDHLVVDGFVDGYNKWVFHGEGSSARNTPHPINDYEEASIVEGVVGRDCLNHSSRYLHDGVKTRFRRYQTEDEECDQNLSSIFPKIGHPIGREKRKDCTFLMDSELRHESHRYALFTTGDEQVENLIDCDWYQHEVDEYGLTRVYFNKLCSKDDPFVLASQVYQVFNVTDPIEKDVYYARNKVPVDLYDLEEDNCPNIGDTFWREPNDEIGSTARLDEGDFRWSREDVAVDIVDIPCNAQHSEDTIVETSEEEEDVDETDWDWMEEDD</sequence>